<feature type="region of interest" description="Disordered" evidence="13">
    <location>
        <begin position="128"/>
        <end position="150"/>
    </location>
</feature>
<feature type="region of interest" description="Disordered" evidence="13">
    <location>
        <begin position="212"/>
        <end position="263"/>
    </location>
</feature>
<evidence type="ECO:0000313" key="17">
    <source>
        <dbReference type="Proteomes" id="UP001321760"/>
    </source>
</evidence>
<comment type="catalytic activity">
    <reaction evidence="1">
        <text>S-ubiquitinyl-[E2 ubiquitin-conjugating enzyme]-L-cysteine + [acceptor protein]-L-lysine = [E2 ubiquitin-conjugating enzyme]-L-cysteine + N(6)-ubiquitinyl-[acceptor protein]-L-lysine.</text>
        <dbReference type="EC" id="2.3.2.27"/>
    </reaction>
</comment>
<comment type="subcellular location">
    <subcellularLocation>
        <location evidence="2">Membrane</location>
        <topology evidence="2">Multi-pass membrane protein</topology>
    </subcellularLocation>
</comment>
<comment type="caution">
    <text evidence="16">The sequence shown here is derived from an EMBL/GenBank/DDBJ whole genome shotgun (WGS) entry which is preliminary data.</text>
</comment>
<feature type="compositionally biased region" description="Low complexity" evidence="13">
    <location>
        <begin position="225"/>
        <end position="244"/>
    </location>
</feature>
<evidence type="ECO:0000256" key="7">
    <source>
        <dbReference type="ARBA" id="ARBA00022771"/>
    </source>
</evidence>
<evidence type="ECO:0000256" key="11">
    <source>
        <dbReference type="ARBA" id="ARBA00023136"/>
    </source>
</evidence>
<dbReference type="PANTHER" id="PTHR45977:SF4">
    <property type="entry name" value="RING-TYPE DOMAIN-CONTAINING PROTEIN"/>
    <property type="match status" value="1"/>
</dbReference>
<name>A0AAV9GSZ2_9PEZI</name>
<evidence type="ECO:0000256" key="2">
    <source>
        <dbReference type="ARBA" id="ARBA00004141"/>
    </source>
</evidence>
<dbReference type="GO" id="GO:0016567">
    <property type="term" value="P:protein ubiquitination"/>
    <property type="evidence" value="ECO:0007669"/>
    <property type="project" value="TreeGrafter"/>
</dbReference>
<dbReference type="SUPFAM" id="SSF57850">
    <property type="entry name" value="RING/U-box"/>
    <property type="match status" value="1"/>
</dbReference>
<dbReference type="GO" id="GO:0016020">
    <property type="term" value="C:membrane"/>
    <property type="evidence" value="ECO:0007669"/>
    <property type="project" value="UniProtKB-SubCell"/>
</dbReference>
<evidence type="ECO:0000313" key="16">
    <source>
        <dbReference type="EMBL" id="KAK4451391.1"/>
    </source>
</evidence>
<dbReference type="PROSITE" id="PS50089">
    <property type="entry name" value="ZF_RING_2"/>
    <property type="match status" value="1"/>
</dbReference>
<dbReference type="Pfam" id="PF13639">
    <property type="entry name" value="zf-RING_2"/>
    <property type="match status" value="1"/>
</dbReference>
<organism evidence="16 17">
    <name type="scientific">Podospora aff. communis PSN243</name>
    <dbReference type="NCBI Taxonomy" id="3040156"/>
    <lineage>
        <taxon>Eukaryota</taxon>
        <taxon>Fungi</taxon>
        <taxon>Dikarya</taxon>
        <taxon>Ascomycota</taxon>
        <taxon>Pezizomycotina</taxon>
        <taxon>Sordariomycetes</taxon>
        <taxon>Sordariomycetidae</taxon>
        <taxon>Sordariales</taxon>
        <taxon>Podosporaceae</taxon>
        <taxon>Podospora</taxon>
    </lineage>
</organism>
<evidence type="ECO:0000256" key="10">
    <source>
        <dbReference type="ARBA" id="ARBA00022989"/>
    </source>
</evidence>
<dbReference type="EC" id="2.3.2.27" evidence="3"/>
<evidence type="ECO:0000256" key="14">
    <source>
        <dbReference type="SAM" id="Phobius"/>
    </source>
</evidence>
<evidence type="ECO:0000256" key="13">
    <source>
        <dbReference type="SAM" id="MobiDB-lite"/>
    </source>
</evidence>
<evidence type="ECO:0000256" key="1">
    <source>
        <dbReference type="ARBA" id="ARBA00000900"/>
    </source>
</evidence>
<dbReference type="GO" id="GO:0061630">
    <property type="term" value="F:ubiquitin protein ligase activity"/>
    <property type="evidence" value="ECO:0007669"/>
    <property type="project" value="UniProtKB-EC"/>
</dbReference>
<dbReference type="Gene3D" id="3.30.40.10">
    <property type="entry name" value="Zinc/RING finger domain, C3HC4 (zinc finger)"/>
    <property type="match status" value="1"/>
</dbReference>
<keyword evidence="5 14" id="KW-0812">Transmembrane</keyword>
<evidence type="ECO:0000259" key="15">
    <source>
        <dbReference type="PROSITE" id="PS50089"/>
    </source>
</evidence>
<evidence type="ECO:0000256" key="12">
    <source>
        <dbReference type="PROSITE-ProRule" id="PRU00175"/>
    </source>
</evidence>
<gene>
    <name evidence="16" type="ORF">QBC34DRAFT_493072</name>
</gene>
<evidence type="ECO:0000256" key="5">
    <source>
        <dbReference type="ARBA" id="ARBA00022692"/>
    </source>
</evidence>
<keyword evidence="10 14" id="KW-1133">Transmembrane helix</keyword>
<keyword evidence="11 14" id="KW-0472">Membrane</keyword>
<accession>A0AAV9GSZ2</accession>
<evidence type="ECO:0000256" key="6">
    <source>
        <dbReference type="ARBA" id="ARBA00022723"/>
    </source>
</evidence>
<dbReference type="AlphaFoldDB" id="A0AAV9GSZ2"/>
<dbReference type="Proteomes" id="UP001321760">
    <property type="component" value="Unassembled WGS sequence"/>
</dbReference>
<evidence type="ECO:0000256" key="8">
    <source>
        <dbReference type="ARBA" id="ARBA00022786"/>
    </source>
</evidence>
<keyword evidence="9" id="KW-0862">Zinc</keyword>
<evidence type="ECO:0000256" key="9">
    <source>
        <dbReference type="ARBA" id="ARBA00022833"/>
    </source>
</evidence>
<sequence length="286" mass="30581">MPPSAQARPSGLPGGPTTIAIVLVLVIPSVLLIGVCVARRMPWFEPIRQRVRAVTPTFTRQAGAAGPESLRKLPVVKYDEKIFNGDAESGKSSVGEGLGSGHAKQRLRNLAVSFNRIWWSFVWSTNQKRDTHEPPDQARPSAGESGESGAQLTKLAMKSCAICTEDFSQGTKVRKLPCGHIFHVRCIDPWLVNFAATCPLCRIDLSVKEATNRVSKPRTAAARISTPATSSPTLSPPRLSTPTLSPLPPSSPEAPLTSTASVSPLDRDAPFMITVTATPATTTPTV</sequence>
<feature type="transmembrane region" description="Helical" evidence="14">
    <location>
        <begin position="18"/>
        <end position="38"/>
    </location>
</feature>
<proteinExistence type="predicted"/>
<protein>
    <recommendedName>
        <fullName evidence="3">RING-type E3 ubiquitin transferase</fullName>
        <ecNumber evidence="3">2.3.2.27</ecNumber>
    </recommendedName>
</protein>
<evidence type="ECO:0000256" key="4">
    <source>
        <dbReference type="ARBA" id="ARBA00022679"/>
    </source>
</evidence>
<dbReference type="InterPro" id="IPR001841">
    <property type="entry name" value="Znf_RING"/>
</dbReference>
<dbReference type="InterPro" id="IPR013083">
    <property type="entry name" value="Znf_RING/FYVE/PHD"/>
</dbReference>
<dbReference type="PANTHER" id="PTHR45977">
    <property type="entry name" value="TARGET OF ERK KINASE MPK-1"/>
    <property type="match status" value="1"/>
</dbReference>
<keyword evidence="6" id="KW-0479">Metal-binding</keyword>
<dbReference type="CDD" id="cd16454">
    <property type="entry name" value="RING-H2_PA-TM-RING"/>
    <property type="match status" value="1"/>
</dbReference>
<reference evidence="16" key="1">
    <citation type="journal article" date="2023" name="Mol. Phylogenet. Evol.">
        <title>Genome-scale phylogeny and comparative genomics of the fungal order Sordariales.</title>
        <authorList>
            <person name="Hensen N."/>
            <person name="Bonometti L."/>
            <person name="Westerberg I."/>
            <person name="Brannstrom I.O."/>
            <person name="Guillou S."/>
            <person name="Cros-Aarteil S."/>
            <person name="Calhoun S."/>
            <person name="Haridas S."/>
            <person name="Kuo A."/>
            <person name="Mondo S."/>
            <person name="Pangilinan J."/>
            <person name="Riley R."/>
            <person name="LaButti K."/>
            <person name="Andreopoulos B."/>
            <person name="Lipzen A."/>
            <person name="Chen C."/>
            <person name="Yan M."/>
            <person name="Daum C."/>
            <person name="Ng V."/>
            <person name="Clum A."/>
            <person name="Steindorff A."/>
            <person name="Ohm R.A."/>
            <person name="Martin F."/>
            <person name="Silar P."/>
            <person name="Natvig D.O."/>
            <person name="Lalanne C."/>
            <person name="Gautier V."/>
            <person name="Ament-Velasquez S.L."/>
            <person name="Kruys A."/>
            <person name="Hutchinson M.I."/>
            <person name="Powell A.J."/>
            <person name="Barry K."/>
            <person name="Miller A.N."/>
            <person name="Grigoriev I.V."/>
            <person name="Debuchy R."/>
            <person name="Gladieux P."/>
            <person name="Hiltunen Thoren M."/>
            <person name="Johannesson H."/>
        </authorList>
    </citation>
    <scope>NUCLEOTIDE SEQUENCE</scope>
    <source>
        <strain evidence="16">PSN243</strain>
    </source>
</reference>
<dbReference type="GO" id="GO:0006511">
    <property type="term" value="P:ubiquitin-dependent protein catabolic process"/>
    <property type="evidence" value="ECO:0007669"/>
    <property type="project" value="TreeGrafter"/>
</dbReference>
<keyword evidence="8" id="KW-0833">Ubl conjugation pathway</keyword>
<feature type="domain" description="RING-type" evidence="15">
    <location>
        <begin position="160"/>
        <end position="202"/>
    </location>
</feature>
<keyword evidence="7 12" id="KW-0863">Zinc-finger</keyword>
<keyword evidence="4" id="KW-0808">Transferase</keyword>
<reference evidence="16" key="2">
    <citation type="submission" date="2023-05" db="EMBL/GenBank/DDBJ databases">
        <authorList>
            <consortium name="Lawrence Berkeley National Laboratory"/>
            <person name="Steindorff A."/>
            <person name="Hensen N."/>
            <person name="Bonometti L."/>
            <person name="Westerberg I."/>
            <person name="Brannstrom I.O."/>
            <person name="Guillou S."/>
            <person name="Cros-Aarteil S."/>
            <person name="Calhoun S."/>
            <person name="Haridas S."/>
            <person name="Kuo A."/>
            <person name="Mondo S."/>
            <person name="Pangilinan J."/>
            <person name="Riley R."/>
            <person name="Labutti K."/>
            <person name="Andreopoulos B."/>
            <person name="Lipzen A."/>
            <person name="Chen C."/>
            <person name="Yanf M."/>
            <person name="Daum C."/>
            <person name="Ng V."/>
            <person name="Clum A."/>
            <person name="Ohm R."/>
            <person name="Martin F."/>
            <person name="Silar P."/>
            <person name="Natvig D."/>
            <person name="Lalanne C."/>
            <person name="Gautier V."/>
            <person name="Ament-Velasquez S.L."/>
            <person name="Kruys A."/>
            <person name="Hutchinson M.I."/>
            <person name="Powell A.J."/>
            <person name="Barry K."/>
            <person name="Miller A.N."/>
            <person name="Grigoriev I.V."/>
            <person name="Debuchy R."/>
            <person name="Gladieux P."/>
            <person name="Thoren M.H."/>
            <person name="Johannesson H."/>
        </authorList>
    </citation>
    <scope>NUCLEOTIDE SEQUENCE</scope>
    <source>
        <strain evidence="16">PSN243</strain>
    </source>
</reference>
<dbReference type="GO" id="GO:0008270">
    <property type="term" value="F:zinc ion binding"/>
    <property type="evidence" value="ECO:0007669"/>
    <property type="project" value="UniProtKB-KW"/>
</dbReference>
<dbReference type="SMART" id="SM00184">
    <property type="entry name" value="RING"/>
    <property type="match status" value="1"/>
</dbReference>
<dbReference type="EMBL" id="MU865928">
    <property type="protein sequence ID" value="KAK4451391.1"/>
    <property type="molecule type" value="Genomic_DNA"/>
</dbReference>
<keyword evidence="17" id="KW-1185">Reference proteome</keyword>
<evidence type="ECO:0000256" key="3">
    <source>
        <dbReference type="ARBA" id="ARBA00012483"/>
    </source>
</evidence>